<reference evidence="1 2" key="2">
    <citation type="submission" date="2019-09" db="EMBL/GenBank/DDBJ databases">
        <authorList>
            <person name="Jin C."/>
        </authorList>
    </citation>
    <scope>NUCLEOTIDE SEQUENCE [LARGE SCALE GENOMIC DNA]</scope>
    <source>
        <strain evidence="1 2">BN140078</strain>
    </source>
</reference>
<dbReference type="RefSeq" id="WP_149840232.1">
    <property type="nucleotide sequence ID" value="NZ_VUOC01000004.1"/>
</dbReference>
<dbReference type="AlphaFoldDB" id="A0A5B2VHK1"/>
<organism evidence="1 2">
    <name type="scientific">Chitinophaga agrisoli</name>
    <dbReference type="NCBI Taxonomy" id="2607653"/>
    <lineage>
        <taxon>Bacteria</taxon>
        <taxon>Pseudomonadati</taxon>
        <taxon>Bacteroidota</taxon>
        <taxon>Chitinophagia</taxon>
        <taxon>Chitinophagales</taxon>
        <taxon>Chitinophagaceae</taxon>
        <taxon>Chitinophaga</taxon>
    </lineage>
</organism>
<keyword evidence="2" id="KW-1185">Reference proteome</keyword>
<dbReference type="Proteomes" id="UP000324611">
    <property type="component" value="Unassembled WGS sequence"/>
</dbReference>
<proteinExistence type="predicted"/>
<evidence type="ECO:0000313" key="2">
    <source>
        <dbReference type="Proteomes" id="UP000324611"/>
    </source>
</evidence>
<dbReference type="EMBL" id="VUOC01000004">
    <property type="protein sequence ID" value="KAA2239053.1"/>
    <property type="molecule type" value="Genomic_DNA"/>
</dbReference>
<accession>A0A5B2VHK1</accession>
<sequence length="168" mass="20116">MKLVYLLLIPFLWLQADSRVDHIRERYQQINAKISTYRHIEIESEEESSEGGAVTGYLSKDTVMLIVEDVYGEMGKTRTEIYFDHAAPVFIYDRDYKYSRPMYDSTFDEKETQIAEDRTYFYNNKMIRWIDKEHKIKAERDPAFTEKEQVLLKYARGLYKRIIAEGRQ</sequence>
<evidence type="ECO:0000313" key="1">
    <source>
        <dbReference type="EMBL" id="KAA2239053.1"/>
    </source>
</evidence>
<gene>
    <name evidence="1" type="ORF">F0L74_22850</name>
</gene>
<protein>
    <submittedName>
        <fullName evidence="1">Uncharacterized protein</fullName>
    </submittedName>
</protein>
<reference evidence="1 2" key="1">
    <citation type="submission" date="2019-09" db="EMBL/GenBank/DDBJ databases">
        <title>Chitinophaga ginsengihumi sp. nov., isolated from soil of ginseng rhizosphere.</title>
        <authorList>
            <person name="Lee J."/>
        </authorList>
    </citation>
    <scope>NUCLEOTIDE SEQUENCE [LARGE SCALE GENOMIC DNA]</scope>
    <source>
        <strain evidence="1 2">BN140078</strain>
    </source>
</reference>
<comment type="caution">
    <text evidence="1">The sequence shown here is derived from an EMBL/GenBank/DDBJ whole genome shotgun (WGS) entry which is preliminary data.</text>
</comment>
<name>A0A5B2VHK1_9BACT</name>